<dbReference type="InterPro" id="IPR000233">
    <property type="entry name" value="Cadherin_Y-type_LIR"/>
</dbReference>
<evidence type="ECO:0000256" key="16">
    <source>
        <dbReference type="SAM" id="MobiDB-lite"/>
    </source>
</evidence>
<feature type="domain" description="Cadherin" evidence="18">
    <location>
        <begin position="623"/>
        <end position="727"/>
    </location>
</feature>
<evidence type="ECO:0000256" key="14">
    <source>
        <dbReference type="RuleBase" id="RU003318"/>
    </source>
</evidence>
<evidence type="ECO:0000256" key="3">
    <source>
        <dbReference type="ARBA" id="ARBA00022692"/>
    </source>
</evidence>
<comment type="caution">
    <text evidence="19">The sequence shown here is derived from an EMBL/GenBank/DDBJ whole genome shotgun (WGS) entry which is preliminary data.</text>
</comment>
<dbReference type="GO" id="GO:0016477">
    <property type="term" value="P:cell migration"/>
    <property type="evidence" value="ECO:0007669"/>
    <property type="project" value="TreeGrafter"/>
</dbReference>
<keyword evidence="5" id="KW-0732">Signal</keyword>
<feature type="domain" description="Cadherin" evidence="18">
    <location>
        <begin position="212"/>
        <end position="292"/>
    </location>
</feature>
<dbReference type="FunFam" id="2.60.40.60:FF:000014">
    <property type="entry name" value="Cadherin 8"/>
    <property type="match status" value="1"/>
</dbReference>
<evidence type="ECO:0000256" key="1">
    <source>
        <dbReference type="ARBA" id="ARBA00004251"/>
    </source>
</evidence>
<keyword evidence="2" id="KW-1003">Cell membrane</keyword>
<dbReference type="GO" id="GO:0002009">
    <property type="term" value="P:morphogenesis of an epithelium"/>
    <property type="evidence" value="ECO:0007669"/>
    <property type="project" value="UniProtKB-ARBA"/>
</dbReference>
<dbReference type="SUPFAM" id="SSF49313">
    <property type="entry name" value="Cadherin-like"/>
    <property type="match status" value="5"/>
</dbReference>
<keyword evidence="4" id="KW-0479">Metal-binding</keyword>
<dbReference type="InterPro" id="IPR020894">
    <property type="entry name" value="Cadherin_CS"/>
</dbReference>
<dbReference type="GO" id="GO:0007156">
    <property type="term" value="P:homophilic cell adhesion via plasma membrane adhesion molecules"/>
    <property type="evidence" value="ECO:0007669"/>
    <property type="project" value="InterPro"/>
</dbReference>
<dbReference type="Proteomes" id="UP000324091">
    <property type="component" value="Chromosome 17"/>
</dbReference>
<evidence type="ECO:0000256" key="15">
    <source>
        <dbReference type="RuleBase" id="RU004357"/>
    </source>
</evidence>
<evidence type="ECO:0000256" key="5">
    <source>
        <dbReference type="ARBA" id="ARBA00022729"/>
    </source>
</evidence>
<dbReference type="PROSITE" id="PS50268">
    <property type="entry name" value="CADHERIN_2"/>
    <property type="match status" value="5"/>
</dbReference>
<dbReference type="AlphaFoldDB" id="A0A5C6NVW2"/>
<dbReference type="PANTHER" id="PTHR24027:SF323">
    <property type="entry name" value="CADHERIN-19"/>
    <property type="match status" value="1"/>
</dbReference>
<dbReference type="EMBL" id="RHFK02000009">
    <property type="protein sequence ID" value="TWW70779.1"/>
    <property type="molecule type" value="Genomic_DNA"/>
</dbReference>
<reference evidence="19 20" key="1">
    <citation type="submission" date="2019-04" db="EMBL/GenBank/DDBJ databases">
        <title>Chromosome genome assembly for Takifugu flavidus.</title>
        <authorList>
            <person name="Xiao S."/>
        </authorList>
    </citation>
    <scope>NUCLEOTIDE SEQUENCE [LARGE SCALE GENOMIC DNA]</scope>
    <source>
        <strain evidence="19">HTHZ2018</strain>
        <tissue evidence="19">Muscle</tissue>
    </source>
</reference>
<feature type="domain" description="Cadherin" evidence="18">
    <location>
        <begin position="413"/>
        <end position="506"/>
    </location>
</feature>
<keyword evidence="7 13" id="KW-0106">Calcium</keyword>
<keyword evidence="11" id="KW-0325">Glycoprotein</keyword>
<dbReference type="InterPro" id="IPR027397">
    <property type="entry name" value="Catenin-bd_sf"/>
</dbReference>
<dbReference type="GO" id="GO:0005912">
    <property type="term" value="C:adherens junction"/>
    <property type="evidence" value="ECO:0007669"/>
    <property type="project" value="TreeGrafter"/>
</dbReference>
<keyword evidence="9 17" id="KW-1133">Transmembrane helix</keyword>
<evidence type="ECO:0000313" key="19">
    <source>
        <dbReference type="EMBL" id="TWW70779.1"/>
    </source>
</evidence>
<feature type="domain" description="Cadherin" evidence="18">
    <location>
        <begin position="727"/>
        <end position="839"/>
    </location>
</feature>
<dbReference type="InterPro" id="IPR039808">
    <property type="entry name" value="Cadherin"/>
</dbReference>
<name>A0A5C6NVW2_9TELE</name>
<evidence type="ECO:0000256" key="2">
    <source>
        <dbReference type="ARBA" id="ARBA00022475"/>
    </source>
</evidence>
<evidence type="ECO:0000256" key="11">
    <source>
        <dbReference type="ARBA" id="ARBA00023180"/>
    </source>
</evidence>
<dbReference type="InterPro" id="IPR015919">
    <property type="entry name" value="Cadherin-like_sf"/>
</dbReference>
<feature type="transmembrane region" description="Helical" evidence="17">
    <location>
        <begin position="855"/>
        <end position="875"/>
    </location>
</feature>
<dbReference type="Gene3D" id="2.60.40.60">
    <property type="entry name" value="Cadherins"/>
    <property type="match status" value="5"/>
</dbReference>
<comment type="function">
    <text evidence="15">Cadherins are calcium-dependent cell adhesion proteins.</text>
</comment>
<feature type="domain" description="Cadherin" evidence="18">
    <location>
        <begin position="507"/>
        <end position="622"/>
    </location>
</feature>
<feature type="region of interest" description="Disordered" evidence="16">
    <location>
        <begin position="917"/>
        <end position="938"/>
    </location>
</feature>
<feature type="compositionally biased region" description="Basic and acidic residues" evidence="16">
    <location>
        <begin position="40"/>
        <end position="55"/>
    </location>
</feature>
<dbReference type="InterPro" id="IPR002126">
    <property type="entry name" value="Cadherin-like_dom"/>
</dbReference>
<proteinExistence type="predicted"/>
<keyword evidence="20" id="KW-1185">Reference proteome</keyword>
<dbReference type="GO" id="GO:0034332">
    <property type="term" value="P:adherens junction organization"/>
    <property type="evidence" value="ECO:0007669"/>
    <property type="project" value="TreeGrafter"/>
</dbReference>
<dbReference type="PANTHER" id="PTHR24027">
    <property type="entry name" value="CADHERIN-23"/>
    <property type="match status" value="1"/>
</dbReference>
<dbReference type="GO" id="GO:0016339">
    <property type="term" value="P:calcium-dependent cell-cell adhesion via plasma membrane cell adhesion molecules"/>
    <property type="evidence" value="ECO:0007669"/>
    <property type="project" value="TreeGrafter"/>
</dbReference>
<evidence type="ECO:0000256" key="4">
    <source>
        <dbReference type="ARBA" id="ARBA00022723"/>
    </source>
</evidence>
<dbReference type="PRINTS" id="PR00205">
    <property type="entry name" value="CADHERIN"/>
</dbReference>
<dbReference type="FunFam" id="2.60.40.60:FF:000097">
    <property type="entry name" value="cadherin-12 isoform X1"/>
    <property type="match status" value="1"/>
</dbReference>
<dbReference type="FunFam" id="2.60.40.60:FF:000022">
    <property type="entry name" value="Cadherin 2"/>
    <property type="match status" value="1"/>
</dbReference>
<evidence type="ECO:0000256" key="8">
    <source>
        <dbReference type="ARBA" id="ARBA00022889"/>
    </source>
</evidence>
<gene>
    <name evidence="19" type="ORF">D4764_17G0002620</name>
</gene>
<keyword evidence="6" id="KW-0677">Repeat</keyword>
<protein>
    <recommendedName>
        <fullName evidence="12">Cadherin-12</fullName>
    </recommendedName>
</protein>
<dbReference type="GO" id="GO:0007043">
    <property type="term" value="P:cell-cell junction assembly"/>
    <property type="evidence" value="ECO:0007669"/>
    <property type="project" value="TreeGrafter"/>
</dbReference>
<evidence type="ECO:0000256" key="9">
    <source>
        <dbReference type="ARBA" id="ARBA00022989"/>
    </source>
</evidence>
<dbReference type="GO" id="GO:0000902">
    <property type="term" value="P:cell morphogenesis"/>
    <property type="evidence" value="ECO:0007669"/>
    <property type="project" value="TreeGrafter"/>
</dbReference>
<evidence type="ECO:0000256" key="17">
    <source>
        <dbReference type="SAM" id="Phobius"/>
    </source>
</evidence>
<dbReference type="CDD" id="cd11304">
    <property type="entry name" value="Cadherin_repeat"/>
    <property type="match status" value="4"/>
</dbReference>
<sequence length="1037" mass="113661">MSEDGSVSRRDAVQALDSVPSLLQLHSNKQQIVPEEGQGDPDRRGIRSGGEEGRWSAEGIGHRQNHTRARSCHGGASRLLRQAARRTRDDPSAANRPVDLQGIPEADHRRKVPDVGGVGGVAVLAEGAQKSDTSVIMGRPEGVRARAVALGIFATLALFSAIPGAAMSDPNAPEPAPGSSQPHRRLKRGWIWKQLFVPEEDPTPQVIGQLKSDSDRGESSIRYILSGEGAGDVFQIDEYTGEIRTLGKLDREEKAFYVLQAQAINRRTNQPEEPESEFIIKVQDINDNVPQFQNEPYVSSIPEMCPTGMCKDILITDHSPYLCGWTPPTPAPNKTSSKFQKPRARPPNICTGRYNLSINRKKPRARPPNICTGRYNLSINRKKPRARPPNICTGRYNLSINRKKPRARPGSYGTTVARVTATDADDPMFGNNAKLIYSILQGEPYFSVEPKTGIIVTSWPNMDREARDQYLVVVQVKDMLGLSGGYSSSTTVTVTLTDVNDNGPTFHHHLYAFAVPENAAVGTTVGRIMAQDGDIGINAKMTYSLEDDLEASATFIIRTDPVTQEGVVLLAKPLDFETKRRFVMAAEAANDHADTRFLPLDEFRDRTTLKIVVEDVDEPPVFLSPLYEWKVPENAAVGTAVGSVTAEDGDAFNNPVRYSIARRSDAARAFKIDPNNGTVTTAKVLDREAAGWHNLTVEAKETAQGRLSSSAAVFIKVLDVNDNVPRLATDYQPYICEGTQPGELVQLISAVDPDEPAEGHHFYFSMVPDRHINPNFTLRDNQDNTAGIVARRSSFSRRDRTQYLLPVVVTDSGSPALSSTSTLTISVCSCQPGGHCPTGGVRALAMSMGVSLQTLLGLSVCLLTLTVLSVLMLLLRRHRRKQQEGLEVDTKELELPETVSQKVLYYKEAGAEGGPLDSCPGSAVPLRPHPRRKERRLRREDVRASIRMSLRESHLIGPEDDVFRQFILDRLVEADEDPYVPPFDCIRAYAYEGSGSPAGSLSSLDSAELGTEHTAGGSRAHAVRLSPWCGAVDEDTF</sequence>
<evidence type="ECO:0000256" key="12">
    <source>
        <dbReference type="ARBA" id="ARBA00069585"/>
    </source>
</evidence>
<dbReference type="GO" id="GO:0005509">
    <property type="term" value="F:calcium ion binding"/>
    <property type="evidence" value="ECO:0007669"/>
    <property type="project" value="UniProtKB-UniRule"/>
</dbReference>
<dbReference type="GO" id="GO:0016342">
    <property type="term" value="C:catenin complex"/>
    <property type="evidence" value="ECO:0007669"/>
    <property type="project" value="TreeGrafter"/>
</dbReference>
<dbReference type="Pfam" id="PF01049">
    <property type="entry name" value="CADH_Y-type_LIR"/>
    <property type="match status" value="1"/>
</dbReference>
<feature type="region of interest" description="Disordered" evidence="16">
    <location>
        <begin position="1"/>
        <end position="99"/>
    </location>
</feature>
<dbReference type="Pfam" id="PF00028">
    <property type="entry name" value="Cadherin"/>
    <property type="match status" value="5"/>
</dbReference>
<accession>A0A5C6NVW2</accession>
<evidence type="ECO:0000256" key="10">
    <source>
        <dbReference type="ARBA" id="ARBA00023136"/>
    </source>
</evidence>
<dbReference type="GO" id="GO:0044331">
    <property type="term" value="P:cell-cell adhesion mediated by cadherin"/>
    <property type="evidence" value="ECO:0007669"/>
    <property type="project" value="TreeGrafter"/>
</dbReference>
<dbReference type="Gene3D" id="4.10.900.10">
    <property type="entry name" value="TCF3-CBD (Catenin binding domain)"/>
    <property type="match status" value="1"/>
</dbReference>
<dbReference type="GO" id="GO:0045296">
    <property type="term" value="F:cadherin binding"/>
    <property type="evidence" value="ECO:0007669"/>
    <property type="project" value="TreeGrafter"/>
</dbReference>
<evidence type="ECO:0000256" key="7">
    <source>
        <dbReference type="ARBA" id="ARBA00022837"/>
    </source>
</evidence>
<evidence type="ECO:0000256" key="6">
    <source>
        <dbReference type="ARBA" id="ARBA00022737"/>
    </source>
</evidence>
<evidence type="ECO:0000313" key="20">
    <source>
        <dbReference type="Proteomes" id="UP000324091"/>
    </source>
</evidence>
<keyword evidence="8 14" id="KW-0130">Cell adhesion</keyword>
<feature type="compositionally biased region" description="Basic and acidic residues" evidence="16">
    <location>
        <begin position="1"/>
        <end position="12"/>
    </location>
</feature>
<dbReference type="SMART" id="SM00112">
    <property type="entry name" value="CA"/>
    <property type="match status" value="5"/>
</dbReference>
<dbReference type="FunFam" id="2.60.40.60:FF:000012">
    <property type="entry name" value="Cadherin 24"/>
    <property type="match status" value="1"/>
</dbReference>
<dbReference type="GO" id="GO:0008013">
    <property type="term" value="F:beta-catenin binding"/>
    <property type="evidence" value="ECO:0007669"/>
    <property type="project" value="TreeGrafter"/>
</dbReference>
<organism evidence="19 20">
    <name type="scientific">Takifugu flavidus</name>
    <name type="common">sansaifugu</name>
    <dbReference type="NCBI Taxonomy" id="433684"/>
    <lineage>
        <taxon>Eukaryota</taxon>
        <taxon>Metazoa</taxon>
        <taxon>Chordata</taxon>
        <taxon>Craniata</taxon>
        <taxon>Vertebrata</taxon>
        <taxon>Euteleostomi</taxon>
        <taxon>Actinopterygii</taxon>
        <taxon>Neopterygii</taxon>
        <taxon>Teleostei</taxon>
        <taxon>Neoteleostei</taxon>
        <taxon>Acanthomorphata</taxon>
        <taxon>Eupercaria</taxon>
        <taxon>Tetraodontiformes</taxon>
        <taxon>Tetradontoidea</taxon>
        <taxon>Tetraodontidae</taxon>
        <taxon>Takifugu</taxon>
    </lineage>
</organism>
<keyword evidence="3 14" id="KW-0812">Transmembrane</keyword>
<keyword evidence="10 17" id="KW-0472">Membrane</keyword>
<dbReference type="PROSITE" id="PS00232">
    <property type="entry name" value="CADHERIN_1"/>
    <property type="match status" value="3"/>
</dbReference>
<comment type="subcellular location">
    <subcellularLocation>
        <location evidence="1 14">Cell membrane</location>
        <topology evidence="1 14">Single-pass type I membrane protein</topology>
    </subcellularLocation>
</comment>
<dbReference type="FunFam" id="2.60.40.60:FF:000009">
    <property type="entry name" value="Cadherin 24"/>
    <property type="match status" value="1"/>
</dbReference>
<evidence type="ECO:0000259" key="18">
    <source>
        <dbReference type="PROSITE" id="PS50268"/>
    </source>
</evidence>
<evidence type="ECO:0000256" key="13">
    <source>
        <dbReference type="PROSITE-ProRule" id="PRU00043"/>
    </source>
</evidence>